<dbReference type="PANTHER" id="PTHR16305:SF28">
    <property type="entry name" value="GUANYLATE CYCLASE DOMAIN-CONTAINING PROTEIN"/>
    <property type="match status" value="1"/>
</dbReference>
<dbReference type="GO" id="GO:0035556">
    <property type="term" value="P:intracellular signal transduction"/>
    <property type="evidence" value="ECO:0007669"/>
    <property type="project" value="InterPro"/>
</dbReference>
<dbReference type="RefSeq" id="WP_097652039.1">
    <property type="nucleotide sequence ID" value="NZ_LYXE01000076.1"/>
</dbReference>
<dbReference type="InterPro" id="IPR029787">
    <property type="entry name" value="Nucleotide_cyclase"/>
</dbReference>
<dbReference type="Pfam" id="PF00211">
    <property type="entry name" value="Guanylate_cyc"/>
    <property type="match status" value="1"/>
</dbReference>
<evidence type="ECO:0000259" key="3">
    <source>
        <dbReference type="PROSITE" id="PS50125"/>
    </source>
</evidence>
<evidence type="ECO:0000256" key="2">
    <source>
        <dbReference type="ARBA" id="ARBA00022840"/>
    </source>
</evidence>
<evidence type="ECO:0000313" key="4">
    <source>
        <dbReference type="EMBL" id="PDV99303.1"/>
    </source>
</evidence>
<dbReference type="SUPFAM" id="SSF55073">
    <property type="entry name" value="Nucleotide cyclase"/>
    <property type="match status" value="2"/>
</dbReference>
<dbReference type="GO" id="GO:0005524">
    <property type="term" value="F:ATP binding"/>
    <property type="evidence" value="ECO:0007669"/>
    <property type="project" value="UniProtKB-KW"/>
</dbReference>
<reference evidence="4 5" key="1">
    <citation type="submission" date="2016-05" db="EMBL/GenBank/DDBJ databases">
        <authorList>
            <person name="Lavstsen T."/>
            <person name="Jespersen J.S."/>
        </authorList>
    </citation>
    <scope>NUCLEOTIDE SEQUENCE [LARGE SCALE GENOMIC DNA]</scope>
    <source>
        <strain evidence="4 5">B7-9</strain>
    </source>
</reference>
<dbReference type="PROSITE" id="PS50125">
    <property type="entry name" value="GUANYLATE_CYCLASE_2"/>
    <property type="match status" value="1"/>
</dbReference>
<sequence>MSNDAIPLTLKSFLSTWLSEQLARGRVQQGMVVSTQATTLYADVSGFTQLTSAFADQPDGASQLHDTLNQYYATLIETIGAYGGDVTSIAGDALTAWWPEISDRELGCTCGEALLDTISQFPAIVTPQGSIQLHLRIGVSTGLINGLVVGTPEYGCHFLLAGPGLRAAIEARQTCPPKQLRYAQAPEEACEADLSPTPPTTSTIAWHHFLPRPIAQQLARNHLVSGYRRCLPVFAAFEVPPKLSNLHLVVRDVQVVVARWGGELNEIELGDKGPIFVLLFGRNGLPEQGSCQAIGCCLELRQRGLITCAGVTLGQLFVGEVGNTRRRVYTAQGEEMNLAAHLMQQARSGEIFVSGRVRSDMMGCYPTSEPEMIRTKGHRQGIPVNRVLAYVLP</sequence>
<accession>A0A2H3LAB7</accession>
<dbReference type="InterPro" id="IPR001054">
    <property type="entry name" value="A/G_cyclase"/>
</dbReference>
<dbReference type="Proteomes" id="UP000220922">
    <property type="component" value="Unassembled WGS sequence"/>
</dbReference>
<dbReference type="GO" id="GO:0004016">
    <property type="term" value="F:adenylate cyclase activity"/>
    <property type="evidence" value="ECO:0007669"/>
    <property type="project" value="TreeGrafter"/>
</dbReference>
<dbReference type="GO" id="GO:0009190">
    <property type="term" value="P:cyclic nucleotide biosynthetic process"/>
    <property type="evidence" value="ECO:0007669"/>
    <property type="project" value="InterPro"/>
</dbReference>
<evidence type="ECO:0000256" key="1">
    <source>
        <dbReference type="ARBA" id="ARBA00022741"/>
    </source>
</evidence>
<dbReference type="EMBL" id="LYXE01000076">
    <property type="protein sequence ID" value="PDV99303.1"/>
    <property type="molecule type" value="Genomic_DNA"/>
</dbReference>
<comment type="caution">
    <text evidence="4">The sequence shown here is derived from an EMBL/GenBank/DDBJ whole genome shotgun (WGS) entry which is preliminary data.</text>
</comment>
<dbReference type="PANTHER" id="PTHR16305">
    <property type="entry name" value="TESTICULAR SOLUBLE ADENYLYL CYCLASE"/>
    <property type="match status" value="1"/>
</dbReference>
<keyword evidence="5" id="KW-1185">Reference proteome</keyword>
<keyword evidence="2" id="KW-0067">ATP-binding</keyword>
<gene>
    <name evidence="4" type="ORF">A9Q02_22255</name>
</gene>
<proteinExistence type="predicted"/>
<name>A0A2H3LAB7_9CHLR</name>
<protein>
    <recommendedName>
        <fullName evidence="3">Guanylate cyclase domain-containing protein</fullName>
    </recommendedName>
</protein>
<dbReference type="Gene3D" id="3.30.70.1230">
    <property type="entry name" value="Nucleotide cyclase"/>
    <property type="match status" value="2"/>
</dbReference>
<dbReference type="CDD" id="cd07302">
    <property type="entry name" value="CHD"/>
    <property type="match status" value="1"/>
</dbReference>
<dbReference type="OrthoDB" id="134626at2"/>
<dbReference type="AlphaFoldDB" id="A0A2H3LAB7"/>
<keyword evidence="1" id="KW-0547">Nucleotide-binding</keyword>
<evidence type="ECO:0000313" key="5">
    <source>
        <dbReference type="Proteomes" id="UP000220922"/>
    </source>
</evidence>
<feature type="domain" description="Guanylate cyclase" evidence="3">
    <location>
        <begin position="38"/>
        <end position="151"/>
    </location>
</feature>
<dbReference type="GO" id="GO:0005737">
    <property type="term" value="C:cytoplasm"/>
    <property type="evidence" value="ECO:0007669"/>
    <property type="project" value="TreeGrafter"/>
</dbReference>
<organism evidence="4 5">
    <name type="scientific">Candidatus Chloroploca asiatica</name>
    <dbReference type="NCBI Taxonomy" id="1506545"/>
    <lineage>
        <taxon>Bacteria</taxon>
        <taxon>Bacillati</taxon>
        <taxon>Chloroflexota</taxon>
        <taxon>Chloroflexia</taxon>
        <taxon>Chloroflexales</taxon>
        <taxon>Chloroflexineae</taxon>
        <taxon>Oscillochloridaceae</taxon>
        <taxon>Candidatus Chloroploca</taxon>
    </lineage>
</organism>